<feature type="domain" description="Bacterial Ig-like" evidence="3">
    <location>
        <begin position="545"/>
        <end position="642"/>
    </location>
</feature>
<reference evidence="4 5" key="1">
    <citation type="submission" date="2017-08" db="EMBL/GenBank/DDBJ databases">
        <title>Mechanisms for carbon and nitrogen cycling indicate functional differentiation within the Candidate Phyla Radiation.</title>
        <authorList>
            <person name="Danczak R.E."/>
            <person name="Johnston M.D."/>
            <person name="Kenah C."/>
            <person name="Slattery M."/>
            <person name="Wrighton K.C."/>
            <person name="Wilkins M.J."/>
        </authorList>
    </citation>
    <scope>NUCLEOTIDE SEQUENCE [LARGE SCALE GENOMIC DNA]</scope>
    <source>
        <strain evidence="4">Gr01-1014_85</strain>
    </source>
</reference>
<evidence type="ECO:0000313" key="4">
    <source>
        <dbReference type="EMBL" id="TSC66106.1"/>
    </source>
</evidence>
<protein>
    <recommendedName>
        <fullName evidence="3">Bacterial Ig-like domain-containing protein</fullName>
    </recommendedName>
</protein>
<feature type="non-terminal residue" evidence="4">
    <location>
        <position position="713"/>
    </location>
</feature>
<dbReference type="Gene3D" id="2.60.40.1120">
    <property type="entry name" value="Carboxypeptidase-like, regulatory domain"/>
    <property type="match status" value="1"/>
</dbReference>
<feature type="region of interest" description="Disordered" evidence="1">
    <location>
        <begin position="424"/>
        <end position="450"/>
    </location>
</feature>
<keyword evidence="2" id="KW-0812">Transmembrane</keyword>
<evidence type="ECO:0000313" key="5">
    <source>
        <dbReference type="Proteomes" id="UP000316253"/>
    </source>
</evidence>
<organism evidence="4 5">
    <name type="scientific">Candidatus Berkelbacteria bacterium Gr01-1014_85</name>
    <dbReference type="NCBI Taxonomy" id="2017150"/>
    <lineage>
        <taxon>Bacteria</taxon>
        <taxon>Candidatus Berkelbacteria</taxon>
    </lineage>
</organism>
<dbReference type="EMBL" id="VMFD01000015">
    <property type="protein sequence ID" value="TSC66106.1"/>
    <property type="molecule type" value="Genomic_DNA"/>
</dbReference>
<keyword evidence="2" id="KW-1133">Transmembrane helix</keyword>
<dbReference type="Proteomes" id="UP000316253">
    <property type="component" value="Unassembled WGS sequence"/>
</dbReference>
<evidence type="ECO:0000256" key="2">
    <source>
        <dbReference type="SAM" id="Phobius"/>
    </source>
</evidence>
<evidence type="ECO:0000259" key="3">
    <source>
        <dbReference type="Pfam" id="PF19077"/>
    </source>
</evidence>
<feature type="transmembrane region" description="Helical" evidence="2">
    <location>
        <begin position="690"/>
        <end position="712"/>
    </location>
</feature>
<feature type="compositionally biased region" description="Low complexity" evidence="1">
    <location>
        <begin position="424"/>
        <end position="446"/>
    </location>
</feature>
<dbReference type="InterPro" id="IPR044016">
    <property type="entry name" value="Big_13"/>
</dbReference>
<keyword evidence="2" id="KW-0472">Membrane</keyword>
<dbReference type="InterPro" id="IPR013783">
    <property type="entry name" value="Ig-like_fold"/>
</dbReference>
<dbReference type="Gene3D" id="2.60.40.10">
    <property type="entry name" value="Immunoglobulins"/>
    <property type="match status" value="1"/>
</dbReference>
<dbReference type="Pfam" id="PF19077">
    <property type="entry name" value="Big_13"/>
    <property type="match status" value="1"/>
</dbReference>
<gene>
    <name evidence="4" type="ORF">CEO22_219</name>
</gene>
<name>A0A554JCK9_9BACT</name>
<evidence type="ECO:0000256" key="1">
    <source>
        <dbReference type="SAM" id="MobiDB-lite"/>
    </source>
</evidence>
<proteinExistence type="predicted"/>
<dbReference type="AlphaFoldDB" id="A0A554JCK9"/>
<sequence length="713" mass="76509">MQHKHQTPYLLISLLLIFILGIGIALNHLGSPVSEPIEKAKAGLGSGRSIDQFELIIDNPAPGATTNYTIKMHTRELIYEGDYSSFSLLTVKPLDSEKASDDNIKFIGFKGSTLDLSAAPYLSVLFGPGERSFLLKNTTNIPANTDVVIKLNNVKNPTTPGVYYLFLGDHLVQSNPLVIGTPNVTGTTFYANGIANDYYIRLTNIATGTVYKALPHVGLSFGVSSRTGSGMFRFFNIPAGEYKIDVNGGPLITLGSVYGFFPGPKTLTVPASGSVNIDVPFVGYPPQNDLRPKEIKGKLVDQNGQPVAGVELAFNTVNIDYRLATYELTTNSAGEFTTSTVGGKDISISSSVMVNCSAARTQHLALRDNTIPVVSMFNEDSTYESKAVELRFATSCLPEWDTPFESTSAGQAYIAASASAAATTTATPSATTTATATPTSKSTTSSENDNKEIVAISKEKRSNSTVTATENEKLVKQSVDCIQSIVSRSRFNLISKGKTRPTVEEAIKAFKCFENGIVPVDLAPVDPGKIESVAKVSTESASIATPEVTHDSLTDTDAADTGTTASTTTKIKLSGRVVDKKNSEIFLYIFSDPKVYTVKTDNEGKWSYTLTDALEAGEHKVYLAYSKSKNNLVASEPIKFTVTKPEPVATPTISPTISPAESPALAAATSLNGNKGITQPSRRSNAFIQWLTNPFTLSSILVLVGVILFRLWR</sequence>
<accession>A0A554JCK9</accession>
<comment type="caution">
    <text evidence="4">The sequence shown here is derived from an EMBL/GenBank/DDBJ whole genome shotgun (WGS) entry which is preliminary data.</text>
</comment>